<name>A0A8S1MMJ4_PARPR</name>
<evidence type="ECO:0000313" key="7">
    <source>
        <dbReference type="Proteomes" id="UP000688137"/>
    </source>
</evidence>
<evidence type="ECO:0000256" key="2">
    <source>
        <dbReference type="ARBA" id="ARBA00023155"/>
    </source>
</evidence>
<reference evidence="6" key="1">
    <citation type="submission" date="2021-01" db="EMBL/GenBank/DDBJ databases">
        <authorList>
            <consortium name="Genoscope - CEA"/>
            <person name="William W."/>
        </authorList>
    </citation>
    <scope>NUCLEOTIDE SEQUENCE</scope>
</reference>
<dbReference type="InterPro" id="IPR050224">
    <property type="entry name" value="TALE_homeobox"/>
</dbReference>
<evidence type="ECO:0000256" key="4">
    <source>
        <dbReference type="PROSITE-ProRule" id="PRU00108"/>
    </source>
</evidence>
<organism evidence="6 7">
    <name type="scientific">Paramecium primaurelia</name>
    <dbReference type="NCBI Taxonomy" id="5886"/>
    <lineage>
        <taxon>Eukaryota</taxon>
        <taxon>Sar</taxon>
        <taxon>Alveolata</taxon>
        <taxon>Ciliophora</taxon>
        <taxon>Intramacronucleata</taxon>
        <taxon>Oligohymenophorea</taxon>
        <taxon>Peniculida</taxon>
        <taxon>Parameciidae</taxon>
        <taxon>Paramecium</taxon>
    </lineage>
</organism>
<dbReference type="GO" id="GO:0003677">
    <property type="term" value="F:DNA binding"/>
    <property type="evidence" value="ECO:0007669"/>
    <property type="project" value="UniProtKB-UniRule"/>
</dbReference>
<proteinExistence type="predicted"/>
<feature type="DNA-binding region" description="Homeobox" evidence="4">
    <location>
        <begin position="148"/>
        <end position="210"/>
    </location>
</feature>
<evidence type="ECO:0000256" key="1">
    <source>
        <dbReference type="ARBA" id="ARBA00023125"/>
    </source>
</evidence>
<dbReference type="CDD" id="cd00086">
    <property type="entry name" value="homeodomain"/>
    <property type="match status" value="1"/>
</dbReference>
<dbReference type="Proteomes" id="UP000688137">
    <property type="component" value="Unassembled WGS sequence"/>
</dbReference>
<accession>A0A8S1MMJ4</accession>
<keyword evidence="3 4" id="KW-0539">Nucleus</keyword>
<dbReference type="AlphaFoldDB" id="A0A8S1MMJ4"/>
<keyword evidence="2 4" id="KW-0371">Homeobox</keyword>
<dbReference type="GO" id="GO:0005634">
    <property type="term" value="C:nucleus"/>
    <property type="evidence" value="ECO:0007669"/>
    <property type="project" value="UniProtKB-SubCell"/>
</dbReference>
<keyword evidence="7" id="KW-1185">Reference proteome</keyword>
<dbReference type="PROSITE" id="PS50071">
    <property type="entry name" value="HOMEOBOX_2"/>
    <property type="match status" value="1"/>
</dbReference>
<gene>
    <name evidence="6" type="ORF">PPRIM_AZ9-3.1.T0620127</name>
</gene>
<sequence length="239" mass="28444">MHLQTFLEDPIKLSSYQQIQQQGTICLTIQSVNEQKEQKVKSDIQSLEHIWVQWLSQQQISQIQTEDIQKKNESIDVECTQETNAVEKSAQLKNFFEILKSRIINEKLYSTMTQIQMTQFFEEATTQIQNKIKLYEDIQKLKLLQNYPTNTKRTYSKSANMILKKWLIENYNNPYPKPHQVEQLVQQTNLTNKQVLNWFINARNSLKNKSNQEKKFKHIVECKFKELAIMKKKKIEQSI</sequence>
<dbReference type="OMA" id="QGTICLT"/>
<dbReference type="PANTHER" id="PTHR11850">
    <property type="entry name" value="HOMEOBOX PROTEIN TRANSCRIPTION FACTORS"/>
    <property type="match status" value="1"/>
</dbReference>
<dbReference type="Pfam" id="PF05920">
    <property type="entry name" value="Homeobox_KN"/>
    <property type="match status" value="1"/>
</dbReference>
<dbReference type="InterPro" id="IPR001356">
    <property type="entry name" value="HD"/>
</dbReference>
<dbReference type="InterPro" id="IPR008422">
    <property type="entry name" value="KN_HD"/>
</dbReference>
<dbReference type="GO" id="GO:0006355">
    <property type="term" value="P:regulation of DNA-templated transcription"/>
    <property type="evidence" value="ECO:0007669"/>
    <property type="project" value="InterPro"/>
</dbReference>
<evidence type="ECO:0000313" key="6">
    <source>
        <dbReference type="EMBL" id="CAD8079641.1"/>
    </source>
</evidence>
<keyword evidence="1 4" id="KW-0238">DNA-binding</keyword>
<feature type="domain" description="Homeobox" evidence="5">
    <location>
        <begin position="146"/>
        <end position="209"/>
    </location>
</feature>
<evidence type="ECO:0000256" key="3">
    <source>
        <dbReference type="ARBA" id="ARBA00023242"/>
    </source>
</evidence>
<dbReference type="SMART" id="SM00389">
    <property type="entry name" value="HOX"/>
    <property type="match status" value="1"/>
</dbReference>
<dbReference type="EMBL" id="CAJJDM010000063">
    <property type="protein sequence ID" value="CAD8079641.1"/>
    <property type="molecule type" value="Genomic_DNA"/>
</dbReference>
<protein>
    <recommendedName>
        <fullName evidence="5">Homeobox domain-containing protein</fullName>
    </recommendedName>
</protein>
<comment type="caution">
    <text evidence="6">The sequence shown here is derived from an EMBL/GenBank/DDBJ whole genome shotgun (WGS) entry which is preliminary data.</text>
</comment>
<comment type="subcellular location">
    <subcellularLocation>
        <location evidence="4">Nucleus</location>
    </subcellularLocation>
</comment>
<evidence type="ECO:0000259" key="5">
    <source>
        <dbReference type="PROSITE" id="PS50071"/>
    </source>
</evidence>